<comment type="caution">
    <text evidence="1">The sequence shown here is derived from an EMBL/GenBank/DDBJ whole genome shotgun (WGS) entry which is preliminary data.</text>
</comment>
<dbReference type="Gene3D" id="1.20.1440.60">
    <property type="entry name" value="23S rRNA-intervening sequence"/>
    <property type="match status" value="1"/>
</dbReference>
<keyword evidence="2" id="KW-1185">Reference proteome</keyword>
<protein>
    <submittedName>
        <fullName evidence="1">Four helix bundle protein</fullName>
    </submittedName>
</protein>
<dbReference type="InterPro" id="IPR036583">
    <property type="entry name" value="23S_rRNA_IVS_sf"/>
</dbReference>
<accession>A0A4Q9HIS9</accession>
<dbReference type="RefSeq" id="WP_131028180.1">
    <property type="nucleotide sequence ID" value="NZ_SIXF01000001.1"/>
</dbReference>
<dbReference type="NCBIfam" id="TIGR02436">
    <property type="entry name" value="four helix bundle protein"/>
    <property type="match status" value="1"/>
</dbReference>
<sequence>MNNGTNFNLEERTFLFAQSIRSYCKKVTHSIINIQDIKHVVRSSGSVSANYIEANESLSKADFIYRIKVCRKEAKETKLWLNLIDIDDKKELEPTKISLVSEANQLMLIFNAIIKKSQ</sequence>
<proteinExistence type="predicted"/>
<reference evidence="1 2" key="1">
    <citation type="submission" date="2019-02" db="EMBL/GenBank/DDBJ databases">
        <title>Pedobacter kyonggii whole genome sequence analysis.</title>
        <authorList>
            <person name="Dahal R.H."/>
        </authorList>
    </citation>
    <scope>NUCLEOTIDE SEQUENCE [LARGE SCALE GENOMIC DNA]</scope>
    <source>
        <strain evidence="1 2">K-4-11-1</strain>
    </source>
</reference>
<evidence type="ECO:0000313" key="2">
    <source>
        <dbReference type="Proteomes" id="UP000291819"/>
    </source>
</evidence>
<dbReference type="Proteomes" id="UP000291819">
    <property type="component" value="Unassembled WGS sequence"/>
</dbReference>
<dbReference type="SUPFAM" id="SSF158446">
    <property type="entry name" value="IVS-encoded protein-like"/>
    <property type="match status" value="1"/>
</dbReference>
<dbReference type="InterPro" id="IPR012657">
    <property type="entry name" value="23S_rRNA-intervening_sequence"/>
</dbReference>
<name>A0A4Q9HIS9_9SPHI</name>
<dbReference type="AlphaFoldDB" id="A0A4Q9HIS9"/>
<dbReference type="OrthoDB" id="285993at2"/>
<gene>
    <name evidence="1" type="ORF">EYS08_02035</name>
</gene>
<dbReference type="EMBL" id="SIXF01000001">
    <property type="protein sequence ID" value="TBO45137.1"/>
    <property type="molecule type" value="Genomic_DNA"/>
</dbReference>
<organism evidence="1 2">
    <name type="scientific">Pedobacter kyonggii</name>
    <dbReference type="NCBI Taxonomy" id="1926871"/>
    <lineage>
        <taxon>Bacteria</taxon>
        <taxon>Pseudomonadati</taxon>
        <taxon>Bacteroidota</taxon>
        <taxon>Sphingobacteriia</taxon>
        <taxon>Sphingobacteriales</taxon>
        <taxon>Sphingobacteriaceae</taxon>
        <taxon>Pedobacter</taxon>
    </lineage>
</organism>
<evidence type="ECO:0000313" key="1">
    <source>
        <dbReference type="EMBL" id="TBO45137.1"/>
    </source>
</evidence>